<organism evidence="12 13">
    <name type="scientific">Devosia sediminis</name>
    <dbReference type="NCBI Taxonomy" id="2798801"/>
    <lineage>
        <taxon>Bacteria</taxon>
        <taxon>Pseudomonadati</taxon>
        <taxon>Pseudomonadota</taxon>
        <taxon>Alphaproteobacteria</taxon>
        <taxon>Hyphomicrobiales</taxon>
        <taxon>Devosiaceae</taxon>
        <taxon>Devosia</taxon>
    </lineage>
</organism>
<dbReference type="Proteomes" id="UP000602124">
    <property type="component" value="Unassembled WGS sequence"/>
</dbReference>
<gene>
    <name evidence="12" type="ORF">JEQ47_15960</name>
</gene>
<dbReference type="RefSeq" id="WP_198877427.1">
    <property type="nucleotide sequence ID" value="NZ_JAEKMH010000004.1"/>
</dbReference>
<dbReference type="EMBL" id="JAEKMH010000004">
    <property type="protein sequence ID" value="MBJ3786220.1"/>
    <property type="molecule type" value="Genomic_DNA"/>
</dbReference>
<feature type="signal peptide" evidence="10">
    <location>
        <begin position="1"/>
        <end position="28"/>
    </location>
</feature>
<keyword evidence="10" id="KW-0732">Signal</keyword>
<reference evidence="12" key="1">
    <citation type="submission" date="2020-12" db="EMBL/GenBank/DDBJ databases">
        <title>Devosia sp. MSA67 isolated from Mo River.</title>
        <authorList>
            <person name="Ma F."/>
            <person name="Zi Z."/>
        </authorList>
    </citation>
    <scope>NUCLEOTIDE SEQUENCE</scope>
    <source>
        <strain evidence="12">MSA67</strain>
    </source>
</reference>
<comment type="similarity">
    <text evidence="2">Belongs to the PpiC/parvulin rotamase family.</text>
</comment>
<comment type="catalytic activity">
    <reaction evidence="1">
        <text>[protein]-peptidylproline (omega=180) = [protein]-peptidylproline (omega=0)</text>
        <dbReference type="Rhea" id="RHEA:16237"/>
        <dbReference type="Rhea" id="RHEA-COMP:10747"/>
        <dbReference type="Rhea" id="RHEA-COMP:10748"/>
        <dbReference type="ChEBI" id="CHEBI:83833"/>
        <dbReference type="ChEBI" id="CHEBI:83834"/>
        <dbReference type="EC" id="5.2.1.8"/>
    </reaction>
</comment>
<sequence length="329" mass="34725">MSNPTQRLLRAASLAALLVAVPVLSSVAQDAPAPANEAAAPAETAPAVDPATVVATIGDQSITEGDLAFAAEDMAQDLAQMPPEERRAFLVRILIDMKVMSQAARDAGMDQTPLFAQRREYLEERALRRAYFAEAIAGAVTEEAVRAKYDEFVSTFVPADEVRASHILVETEEEANALKAELDGGADFATLARDNSIDPGAANGGDLGFFGKGMMVAPFEEAVFALAEPGDVSAPVQSQFGWHIIRLEEKRQSAPPTFEQVAAQIQNQLLMETFTQKVEELMGGVTVDIVDPELKAKFDAQEAAEAAAAGAAAPEGAAPADATTEAAPQ</sequence>
<feature type="region of interest" description="Disordered" evidence="9">
    <location>
        <begin position="305"/>
        <end position="329"/>
    </location>
</feature>
<accession>A0A934IZY7</accession>
<dbReference type="AlphaFoldDB" id="A0A934IZY7"/>
<evidence type="ECO:0000256" key="7">
    <source>
        <dbReference type="ARBA" id="ARBA00031484"/>
    </source>
</evidence>
<dbReference type="PANTHER" id="PTHR47245:SF2">
    <property type="entry name" value="PEPTIDYL-PROLYL CIS-TRANS ISOMERASE HP_0175-RELATED"/>
    <property type="match status" value="1"/>
</dbReference>
<dbReference type="PANTHER" id="PTHR47245">
    <property type="entry name" value="PEPTIDYLPROLYL ISOMERASE"/>
    <property type="match status" value="1"/>
</dbReference>
<dbReference type="EC" id="5.2.1.8" evidence="3"/>
<evidence type="ECO:0000256" key="10">
    <source>
        <dbReference type="SAM" id="SignalP"/>
    </source>
</evidence>
<evidence type="ECO:0000256" key="6">
    <source>
        <dbReference type="ARBA" id="ARBA00030642"/>
    </source>
</evidence>
<dbReference type="SUPFAM" id="SSF109998">
    <property type="entry name" value="Triger factor/SurA peptide-binding domain-like"/>
    <property type="match status" value="1"/>
</dbReference>
<dbReference type="GO" id="GO:0003755">
    <property type="term" value="F:peptidyl-prolyl cis-trans isomerase activity"/>
    <property type="evidence" value="ECO:0007669"/>
    <property type="project" value="UniProtKB-KW"/>
</dbReference>
<evidence type="ECO:0000256" key="2">
    <source>
        <dbReference type="ARBA" id="ARBA00007656"/>
    </source>
</evidence>
<evidence type="ECO:0000256" key="5">
    <source>
        <dbReference type="ARBA" id="ARBA00023110"/>
    </source>
</evidence>
<dbReference type="PROSITE" id="PS50198">
    <property type="entry name" value="PPIC_PPIASE_2"/>
    <property type="match status" value="1"/>
</dbReference>
<evidence type="ECO:0000256" key="8">
    <source>
        <dbReference type="PROSITE-ProRule" id="PRU00278"/>
    </source>
</evidence>
<evidence type="ECO:0000259" key="11">
    <source>
        <dbReference type="PROSITE" id="PS50198"/>
    </source>
</evidence>
<keyword evidence="8 12" id="KW-0413">Isomerase</keyword>
<comment type="caution">
    <text evidence="12">The sequence shown here is derived from an EMBL/GenBank/DDBJ whole genome shotgun (WGS) entry which is preliminary data.</text>
</comment>
<protein>
    <recommendedName>
        <fullName evidence="4">Parvulin-like PPIase</fullName>
        <ecNumber evidence="3">5.2.1.8</ecNumber>
    </recommendedName>
    <alternativeName>
        <fullName evidence="6">Peptidyl-prolyl cis-trans isomerase plp</fullName>
    </alternativeName>
    <alternativeName>
        <fullName evidence="7">Rotamase plp</fullName>
    </alternativeName>
</protein>
<dbReference type="Pfam" id="PF13616">
    <property type="entry name" value="Rotamase_3"/>
    <property type="match status" value="1"/>
</dbReference>
<evidence type="ECO:0000256" key="9">
    <source>
        <dbReference type="SAM" id="MobiDB-lite"/>
    </source>
</evidence>
<evidence type="ECO:0000313" key="13">
    <source>
        <dbReference type="Proteomes" id="UP000602124"/>
    </source>
</evidence>
<feature type="domain" description="PpiC" evidence="11">
    <location>
        <begin position="159"/>
        <end position="249"/>
    </location>
</feature>
<evidence type="ECO:0000256" key="1">
    <source>
        <dbReference type="ARBA" id="ARBA00000971"/>
    </source>
</evidence>
<dbReference type="Gene3D" id="3.10.50.40">
    <property type="match status" value="1"/>
</dbReference>
<proteinExistence type="inferred from homology"/>
<keyword evidence="13" id="KW-1185">Reference proteome</keyword>
<evidence type="ECO:0000256" key="3">
    <source>
        <dbReference type="ARBA" id="ARBA00013194"/>
    </source>
</evidence>
<dbReference type="Gene3D" id="1.10.8.1040">
    <property type="match status" value="1"/>
</dbReference>
<dbReference type="InterPro" id="IPR046357">
    <property type="entry name" value="PPIase_dom_sf"/>
</dbReference>
<dbReference type="SUPFAM" id="SSF54534">
    <property type="entry name" value="FKBP-like"/>
    <property type="match status" value="1"/>
</dbReference>
<dbReference type="InterPro" id="IPR027304">
    <property type="entry name" value="Trigger_fact/SurA_dom_sf"/>
</dbReference>
<dbReference type="InterPro" id="IPR050245">
    <property type="entry name" value="PrsA_foldase"/>
</dbReference>
<evidence type="ECO:0000256" key="4">
    <source>
        <dbReference type="ARBA" id="ARBA00018370"/>
    </source>
</evidence>
<feature type="chain" id="PRO_5037888050" description="Parvulin-like PPIase" evidence="10">
    <location>
        <begin position="29"/>
        <end position="329"/>
    </location>
</feature>
<name>A0A934IZY7_9HYPH</name>
<keyword evidence="5 8" id="KW-0697">Rotamase</keyword>
<dbReference type="InterPro" id="IPR000297">
    <property type="entry name" value="PPIase_PpiC"/>
</dbReference>
<evidence type="ECO:0000313" key="12">
    <source>
        <dbReference type="EMBL" id="MBJ3786220.1"/>
    </source>
</evidence>